<accession>X1MFY2</accession>
<gene>
    <name evidence="1" type="ORF">S06H3_09611</name>
</gene>
<proteinExistence type="predicted"/>
<feature type="non-terminal residue" evidence="1">
    <location>
        <position position="79"/>
    </location>
</feature>
<evidence type="ECO:0008006" key="2">
    <source>
        <dbReference type="Google" id="ProtNLM"/>
    </source>
</evidence>
<comment type="caution">
    <text evidence="1">The sequence shown here is derived from an EMBL/GenBank/DDBJ whole genome shotgun (WGS) entry which is preliminary data.</text>
</comment>
<sequence>MSKISRRNFLLISGIGSTSLYAHALDRRRTLLKSRGKSAAQQTCDPWIELNLENMTWNLNKIRKVAKVPVMAVIKANAY</sequence>
<dbReference type="AlphaFoldDB" id="X1MFY2"/>
<name>X1MFY2_9ZZZZ</name>
<reference evidence="1" key="1">
    <citation type="journal article" date="2014" name="Front. Microbiol.">
        <title>High frequency of phylogenetically diverse reductive dehalogenase-homologous genes in deep subseafloor sedimentary metagenomes.</title>
        <authorList>
            <person name="Kawai M."/>
            <person name="Futagami T."/>
            <person name="Toyoda A."/>
            <person name="Takaki Y."/>
            <person name="Nishi S."/>
            <person name="Hori S."/>
            <person name="Arai W."/>
            <person name="Tsubouchi T."/>
            <person name="Morono Y."/>
            <person name="Uchiyama I."/>
            <person name="Ito T."/>
            <person name="Fujiyama A."/>
            <person name="Inagaki F."/>
            <person name="Takami H."/>
        </authorList>
    </citation>
    <scope>NUCLEOTIDE SEQUENCE</scope>
    <source>
        <strain evidence="1">Expedition CK06-06</strain>
    </source>
</reference>
<dbReference type="EMBL" id="BARV01004276">
    <property type="protein sequence ID" value="GAI16961.1"/>
    <property type="molecule type" value="Genomic_DNA"/>
</dbReference>
<protein>
    <recommendedName>
        <fullName evidence="2">Alanine racemase N-terminal domain-containing protein</fullName>
    </recommendedName>
</protein>
<evidence type="ECO:0000313" key="1">
    <source>
        <dbReference type="EMBL" id="GAI16961.1"/>
    </source>
</evidence>
<organism evidence="1">
    <name type="scientific">marine sediment metagenome</name>
    <dbReference type="NCBI Taxonomy" id="412755"/>
    <lineage>
        <taxon>unclassified sequences</taxon>
        <taxon>metagenomes</taxon>
        <taxon>ecological metagenomes</taxon>
    </lineage>
</organism>